<organism evidence="1 2">
    <name type="scientific">Alloprevotella tannerae ATCC 51259</name>
    <dbReference type="NCBI Taxonomy" id="626522"/>
    <lineage>
        <taxon>Bacteria</taxon>
        <taxon>Pseudomonadati</taxon>
        <taxon>Bacteroidota</taxon>
        <taxon>Bacteroidia</taxon>
        <taxon>Bacteroidales</taxon>
        <taxon>Prevotellaceae</taxon>
        <taxon>Alloprevotella</taxon>
    </lineage>
</organism>
<sequence length="45" mass="5461">MDKIVRDTKTRACPLACEAEYISWLLILKCFRCWVIIRYRSLRLL</sequence>
<evidence type="ECO:0000313" key="1">
    <source>
        <dbReference type="EMBL" id="EEX71470.1"/>
    </source>
</evidence>
<dbReference type="eggNOG" id="ENOG502ZTQW">
    <property type="taxonomic scope" value="Bacteria"/>
</dbReference>
<proteinExistence type="predicted"/>
<comment type="caution">
    <text evidence="1">The sequence shown here is derived from an EMBL/GenBank/DDBJ whole genome shotgun (WGS) entry which is preliminary data.</text>
</comment>
<protein>
    <submittedName>
        <fullName evidence="1">Uncharacterized protein</fullName>
    </submittedName>
</protein>
<dbReference type="EMBL" id="ACIJ02000020">
    <property type="protein sequence ID" value="EEX71470.1"/>
    <property type="molecule type" value="Genomic_DNA"/>
</dbReference>
<evidence type="ECO:0000313" key="2">
    <source>
        <dbReference type="Proteomes" id="UP000003460"/>
    </source>
</evidence>
<dbReference type="HOGENOM" id="CLU_3203690_0_0_10"/>
<reference evidence="1" key="1">
    <citation type="submission" date="2009-09" db="EMBL/GenBank/DDBJ databases">
        <authorList>
            <person name="Weinstock G."/>
            <person name="Sodergren E."/>
            <person name="Clifton S."/>
            <person name="Fulton L."/>
            <person name="Fulton B."/>
            <person name="Courtney L."/>
            <person name="Fronick C."/>
            <person name="Harrison M."/>
            <person name="Strong C."/>
            <person name="Farmer C."/>
            <person name="Delahaunty K."/>
            <person name="Markovic C."/>
            <person name="Hall O."/>
            <person name="Minx P."/>
            <person name="Tomlinson C."/>
            <person name="Mitreva M."/>
            <person name="Nelson J."/>
            <person name="Hou S."/>
            <person name="Wollam A."/>
            <person name="Pepin K.H."/>
            <person name="Johnson M."/>
            <person name="Bhonagiri V."/>
            <person name="Nash W.E."/>
            <person name="Warren W."/>
            <person name="Chinwalla A."/>
            <person name="Mardis E.R."/>
            <person name="Wilson R.K."/>
        </authorList>
    </citation>
    <scope>NUCLEOTIDE SEQUENCE [LARGE SCALE GENOMIC DNA]</scope>
    <source>
        <strain evidence="1">ATCC 51259</strain>
    </source>
</reference>
<accession>C9LHF1</accession>
<keyword evidence="2" id="KW-1185">Reference proteome</keyword>
<dbReference type="Proteomes" id="UP000003460">
    <property type="component" value="Unassembled WGS sequence"/>
</dbReference>
<gene>
    <name evidence="1" type="ORF">GCWU000325_01654</name>
</gene>
<name>C9LHF1_9BACT</name>
<dbReference type="AlphaFoldDB" id="C9LHF1"/>